<protein>
    <submittedName>
        <fullName evidence="2">Uncharacterized protein LOC111110815</fullName>
    </submittedName>
</protein>
<dbReference type="KEGG" id="cvn:111110815"/>
<proteinExistence type="predicted"/>
<sequence>MEDSKNMEEAKRLIFQLGVKAVNNVHANMIFFLLRIDHCNAAYSCNGFSAADVKYRVIRESDDRHARILSCNFTDLFIDGMKLLSDVENNDGNLEKLQLHERNAMLRLYDFFKNLDSHEESIKKVFGRSQVSETDVTIALAEHLLERLSPGNAYIIDHHAQGKQTCKCGCEVEPKFGNTGIGHEAVWHEHADIVISSNLGLPSSDAIAIKTVDKYEPDVDAVGDEEETCYFIPEIRRKGDDLEGNNTSPGGKSITEVKAREQTIAQTIVFSLLQKQIYPNFQHHLVPNILISPERIQIVMYDTENDVLLCSNNI</sequence>
<keyword evidence="1" id="KW-1185">Reference proteome</keyword>
<gene>
    <name evidence="2" type="primary">LOC111110815</name>
</gene>
<accession>A0A8B8BJW6</accession>
<dbReference type="AlphaFoldDB" id="A0A8B8BJW6"/>
<evidence type="ECO:0000313" key="1">
    <source>
        <dbReference type="Proteomes" id="UP000694844"/>
    </source>
</evidence>
<dbReference type="GeneID" id="111110815"/>
<dbReference type="OrthoDB" id="6152990at2759"/>
<reference evidence="2" key="1">
    <citation type="submission" date="2025-08" db="UniProtKB">
        <authorList>
            <consortium name="RefSeq"/>
        </authorList>
    </citation>
    <scope>IDENTIFICATION</scope>
    <source>
        <tissue evidence="2">Whole sample</tissue>
    </source>
</reference>
<name>A0A8B8BJW6_CRAVI</name>
<evidence type="ECO:0000313" key="2">
    <source>
        <dbReference type="RefSeq" id="XP_022303139.1"/>
    </source>
</evidence>
<dbReference type="RefSeq" id="XP_022303139.1">
    <property type="nucleotide sequence ID" value="XM_022447431.1"/>
</dbReference>
<organism evidence="1 2">
    <name type="scientific">Crassostrea virginica</name>
    <name type="common">Eastern oyster</name>
    <dbReference type="NCBI Taxonomy" id="6565"/>
    <lineage>
        <taxon>Eukaryota</taxon>
        <taxon>Metazoa</taxon>
        <taxon>Spiralia</taxon>
        <taxon>Lophotrochozoa</taxon>
        <taxon>Mollusca</taxon>
        <taxon>Bivalvia</taxon>
        <taxon>Autobranchia</taxon>
        <taxon>Pteriomorphia</taxon>
        <taxon>Ostreida</taxon>
        <taxon>Ostreoidea</taxon>
        <taxon>Ostreidae</taxon>
        <taxon>Crassostrea</taxon>
    </lineage>
</organism>
<dbReference type="Proteomes" id="UP000694844">
    <property type="component" value="Chromosome 9"/>
</dbReference>